<dbReference type="SMART" id="SM00195">
    <property type="entry name" value="DSPc"/>
    <property type="match status" value="1"/>
</dbReference>
<evidence type="ECO:0000259" key="4">
    <source>
        <dbReference type="PROSITE" id="PS50056"/>
    </source>
</evidence>
<dbReference type="PANTHER" id="PTHR10367:SF9">
    <property type="entry name" value="DUAL-SPECIFICITY PHOSPHATASE 11 (RNA_RNP COMPLEX 1-INTERACTING)"/>
    <property type="match status" value="1"/>
</dbReference>
<dbReference type="GO" id="GO:0004651">
    <property type="term" value="F:polynucleotide 5'-phosphatase activity"/>
    <property type="evidence" value="ECO:0007669"/>
    <property type="project" value="TreeGrafter"/>
</dbReference>
<reference evidence="6" key="1">
    <citation type="submission" date="2022-11" db="UniProtKB">
        <authorList>
            <consortium name="WormBaseParasite"/>
        </authorList>
    </citation>
    <scope>IDENTIFICATION</scope>
</reference>
<dbReference type="InterPro" id="IPR000340">
    <property type="entry name" value="Dual-sp_phosphatase_cat-dom"/>
</dbReference>
<dbReference type="WBParaSite" id="ACRNAN_Path_81.g298.t1">
    <property type="protein sequence ID" value="ACRNAN_Path_81.g298.t1"/>
    <property type="gene ID" value="ACRNAN_Path_81.g298"/>
</dbReference>
<dbReference type="InterPro" id="IPR020422">
    <property type="entry name" value="TYR_PHOSPHATASE_DUAL_dom"/>
</dbReference>
<feature type="domain" description="Tyrosine specific protein phosphatases" evidence="4">
    <location>
        <begin position="148"/>
        <end position="220"/>
    </location>
</feature>
<evidence type="ECO:0000256" key="3">
    <source>
        <dbReference type="SAM" id="MobiDB-lite"/>
    </source>
</evidence>
<evidence type="ECO:0000256" key="1">
    <source>
        <dbReference type="ARBA" id="ARBA00022801"/>
    </source>
</evidence>
<dbReference type="AlphaFoldDB" id="A0A914CC28"/>
<dbReference type="PANTHER" id="PTHR10367">
    <property type="entry name" value="MRNA-CAPPING ENZYME"/>
    <property type="match status" value="1"/>
</dbReference>
<keyword evidence="5" id="KW-1185">Reference proteome</keyword>
<keyword evidence="2" id="KW-0904">Protein phosphatase</keyword>
<proteinExistence type="predicted"/>
<evidence type="ECO:0000256" key="2">
    <source>
        <dbReference type="ARBA" id="ARBA00022912"/>
    </source>
</evidence>
<dbReference type="Gene3D" id="3.90.190.10">
    <property type="entry name" value="Protein tyrosine phosphatase superfamily"/>
    <property type="match status" value="1"/>
</dbReference>
<feature type="region of interest" description="Disordered" evidence="3">
    <location>
        <begin position="221"/>
        <end position="251"/>
    </location>
</feature>
<dbReference type="InterPro" id="IPR000387">
    <property type="entry name" value="Tyr_Pase_dom"/>
</dbReference>
<dbReference type="GO" id="GO:0004721">
    <property type="term" value="F:phosphoprotein phosphatase activity"/>
    <property type="evidence" value="ECO:0007669"/>
    <property type="project" value="UniProtKB-KW"/>
</dbReference>
<dbReference type="Pfam" id="PF00782">
    <property type="entry name" value="DSPc"/>
    <property type="match status" value="1"/>
</dbReference>
<dbReference type="SUPFAM" id="SSF52799">
    <property type="entry name" value="(Phosphotyrosine protein) phosphatases II"/>
    <property type="match status" value="1"/>
</dbReference>
<dbReference type="InterPro" id="IPR051029">
    <property type="entry name" value="mRNA_Capping_Enz/RNA_Phosphat"/>
</dbReference>
<evidence type="ECO:0000313" key="6">
    <source>
        <dbReference type="WBParaSite" id="ACRNAN_Path_81.g298.t1"/>
    </source>
</evidence>
<keyword evidence="1" id="KW-0378">Hydrolase</keyword>
<protein>
    <submittedName>
        <fullName evidence="6">Tyrosine specific protein phosphatases domain-containing protein</fullName>
    </submittedName>
</protein>
<sequence>MSNWRNHPYPYYNNRYDMQDQNFQQGRRQYCQAKPSKSRGNNRQSNIQRFPDRWINYDPLGKEISNARFIAFKTPLKQSFFKENDAMRFEVINVISSLRNLESTLGLVIDLTNTDRYYDSQLWSSHGIQYVKLRCPGHEVNKSEQHVQRFIDIVSKFFTENPENGKIVGVHCTHGLNRTGYLICRYLIDKCEFEISRGHRIEREAYISSLHNAEKLRDQRLKKEDNDETSVNDDGSPIARVVRSSDELPNL</sequence>
<dbReference type="InterPro" id="IPR029021">
    <property type="entry name" value="Prot-tyrosine_phosphatase-like"/>
</dbReference>
<dbReference type="Proteomes" id="UP000887540">
    <property type="component" value="Unplaced"/>
</dbReference>
<name>A0A914CC28_9BILA</name>
<dbReference type="PROSITE" id="PS50056">
    <property type="entry name" value="TYR_PHOSPHATASE_2"/>
    <property type="match status" value="1"/>
</dbReference>
<accession>A0A914CC28</accession>
<dbReference type="PROSITE" id="PS00383">
    <property type="entry name" value="TYR_PHOSPHATASE_1"/>
    <property type="match status" value="1"/>
</dbReference>
<organism evidence="5 6">
    <name type="scientific">Acrobeloides nanus</name>
    <dbReference type="NCBI Taxonomy" id="290746"/>
    <lineage>
        <taxon>Eukaryota</taxon>
        <taxon>Metazoa</taxon>
        <taxon>Ecdysozoa</taxon>
        <taxon>Nematoda</taxon>
        <taxon>Chromadorea</taxon>
        <taxon>Rhabditida</taxon>
        <taxon>Tylenchina</taxon>
        <taxon>Cephalobomorpha</taxon>
        <taxon>Cephaloboidea</taxon>
        <taxon>Cephalobidae</taxon>
        <taxon>Acrobeloides</taxon>
    </lineage>
</organism>
<evidence type="ECO:0000313" key="5">
    <source>
        <dbReference type="Proteomes" id="UP000887540"/>
    </source>
</evidence>
<dbReference type="InterPro" id="IPR016130">
    <property type="entry name" value="Tyr_Pase_AS"/>
</dbReference>